<organism evidence="3 4">
    <name type="scientific">Mycolicibacterium neworleansense</name>
    <dbReference type="NCBI Taxonomy" id="146018"/>
    <lineage>
        <taxon>Bacteria</taxon>
        <taxon>Bacillati</taxon>
        <taxon>Actinomycetota</taxon>
        <taxon>Actinomycetes</taxon>
        <taxon>Mycobacteriales</taxon>
        <taxon>Mycobacteriaceae</taxon>
        <taxon>Mycolicibacterium</taxon>
    </lineage>
</organism>
<dbReference type="PROSITE" id="PS51154">
    <property type="entry name" value="MACRO"/>
    <property type="match status" value="1"/>
</dbReference>
<keyword evidence="4" id="KW-1185">Reference proteome</keyword>
<dbReference type="GO" id="GO:0140291">
    <property type="term" value="P:peptidyl-glutamate ADP-deribosylation"/>
    <property type="evidence" value="ECO:0007669"/>
    <property type="project" value="TreeGrafter"/>
</dbReference>
<dbReference type="OrthoDB" id="9780211at2"/>
<evidence type="ECO:0000313" key="4">
    <source>
        <dbReference type="Proteomes" id="UP000199147"/>
    </source>
</evidence>
<dbReference type="SMART" id="SM00506">
    <property type="entry name" value="A1pp"/>
    <property type="match status" value="1"/>
</dbReference>
<protein>
    <submittedName>
        <fullName evidence="3">RNase III inhibitor</fullName>
    </submittedName>
</protein>
<reference evidence="4" key="1">
    <citation type="submission" date="2015-07" db="EMBL/GenBank/DDBJ databases">
        <authorList>
            <person name="Urmite Genomes"/>
        </authorList>
    </citation>
    <scope>NUCLEOTIDE SEQUENCE [LARGE SCALE GENOMIC DNA]</scope>
    <source>
        <strain evidence="4">type strain: ATCC 49404</strain>
    </source>
</reference>
<dbReference type="InterPro" id="IPR043472">
    <property type="entry name" value="Macro_dom-like"/>
</dbReference>
<dbReference type="InterPro" id="IPR050892">
    <property type="entry name" value="ADP-ribose_metab_enzymes"/>
</dbReference>
<evidence type="ECO:0000259" key="2">
    <source>
        <dbReference type="PROSITE" id="PS51154"/>
    </source>
</evidence>
<dbReference type="CDD" id="cd02901">
    <property type="entry name" value="Macro_Poa1p-like"/>
    <property type="match status" value="1"/>
</dbReference>
<gene>
    <name evidence="3" type="ORF">BN2156_03824</name>
</gene>
<proteinExistence type="predicted"/>
<dbReference type="Gene3D" id="3.40.220.10">
    <property type="entry name" value="Leucine Aminopeptidase, subunit E, domain 1"/>
    <property type="match status" value="1"/>
</dbReference>
<dbReference type="PANTHER" id="PTHR12521:SF0">
    <property type="entry name" value="ADP-RIBOSE GLYCOHYDROLASE OARD1"/>
    <property type="match status" value="1"/>
</dbReference>
<sequence length="350" mass="38230">MITSEEGNLLQADADALVNTVNTVGVMGKGIALQFKKAYPAMFKEYARACKAGDVQLGHMHIWETGALDGPRFIINFPTKGHWRAPSKLPDVVAGLADLVAVVQKREITSIAIPPLGCGNGGLNWTDVKPLIVNAFADLPGVDVKIYPPHGAPAASEMPNATVRPKMTVGRASLVSLLAQYSRLAVGATPVEMQKLMYFLQEAGEPLNLKFEPGRYGPYADSLRHVLSTVEGHFITGYGDASAPVLEAEAMKTLPGAEEEADRVLADHVQTGERVDRVMQMIDGFESRYGMELLASVHWVTSHDAAAAGDWREAVEQVHRWTPRKKLTFTAEHIETAWNALRERELTPRV</sequence>
<dbReference type="SUPFAM" id="SSF52949">
    <property type="entry name" value="Macro domain-like"/>
    <property type="match status" value="1"/>
</dbReference>
<accession>A0A0H5RS15</accession>
<dbReference type="PANTHER" id="PTHR12521">
    <property type="entry name" value="PROTEIN C6ORF130"/>
    <property type="match status" value="1"/>
</dbReference>
<feature type="domain" description="Macro" evidence="2">
    <location>
        <begin position="1"/>
        <end position="155"/>
    </location>
</feature>
<name>A0A0H5RS15_9MYCO</name>
<dbReference type="Proteomes" id="UP000199147">
    <property type="component" value="Unassembled WGS sequence"/>
</dbReference>
<evidence type="ECO:0000313" key="3">
    <source>
        <dbReference type="EMBL" id="CRZ16945.1"/>
    </source>
</evidence>
<dbReference type="STRING" id="146018.BN2156_03824"/>
<dbReference type="Pfam" id="PF01661">
    <property type="entry name" value="Macro"/>
    <property type="match status" value="1"/>
</dbReference>
<dbReference type="AlphaFoldDB" id="A0A0H5RS15"/>
<dbReference type="InterPro" id="IPR002589">
    <property type="entry name" value="Macro_dom"/>
</dbReference>
<dbReference type="EMBL" id="CWKH01000002">
    <property type="protein sequence ID" value="CRZ16945.1"/>
    <property type="molecule type" value="Genomic_DNA"/>
</dbReference>
<evidence type="ECO:0000256" key="1">
    <source>
        <dbReference type="ARBA" id="ARBA00035885"/>
    </source>
</evidence>
<comment type="catalytic activity">
    <reaction evidence="1">
        <text>an N-(ADP-alpha-D-ribosyl)-thymidine in DNA + H2O = a thymidine in DNA + ADP-D-ribose</text>
        <dbReference type="Rhea" id="RHEA:71655"/>
        <dbReference type="Rhea" id="RHEA-COMP:13556"/>
        <dbReference type="Rhea" id="RHEA-COMP:18051"/>
        <dbReference type="ChEBI" id="CHEBI:15377"/>
        <dbReference type="ChEBI" id="CHEBI:57967"/>
        <dbReference type="ChEBI" id="CHEBI:137386"/>
        <dbReference type="ChEBI" id="CHEBI:191199"/>
    </reaction>
    <physiologicalReaction direction="left-to-right" evidence="1">
        <dbReference type="Rhea" id="RHEA:71656"/>
    </physiologicalReaction>
</comment>
<dbReference type="RefSeq" id="WP_090516532.1">
    <property type="nucleotide sequence ID" value="NZ_CWKH01000002.1"/>
</dbReference>